<keyword evidence="3" id="KW-1185">Reference proteome</keyword>
<evidence type="ECO:0000313" key="2">
    <source>
        <dbReference type="EMBL" id="MPC74284.1"/>
    </source>
</evidence>
<comment type="caution">
    <text evidence="2">The sequence shown here is derived from an EMBL/GenBank/DDBJ whole genome shotgun (WGS) entry which is preliminary data.</text>
</comment>
<dbReference type="EMBL" id="VSRR010038630">
    <property type="protein sequence ID" value="MPC74284.1"/>
    <property type="molecule type" value="Genomic_DNA"/>
</dbReference>
<reference evidence="2 3" key="1">
    <citation type="submission" date="2019-05" db="EMBL/GenBank/DDBJ databases">
        <title>Another draft genome of Portunus trituberculatus and its Hox gene families provides insights of decapod evolution.</title>
        <authorList>
            <person name="Jeong J.-H."/>
            <person name="Song I."/>
            <person name="Kim S."/>
            <person name="Choi T."/>
            <person name="Kim D."/>
            <person name="Ryu S."/>
            <person name="Kim W."/>
        </authorList>
    </citation>
    <scope>NUCLEOTIDE SEQUENCE [LARGE SCALE GENOMIC DNA]</scope>
    <source>
        <tissue evidence="2">Muscle</tissue>
    </source>
</reference>
<evidence type="ECO:0000313" key="3">
    <source>
        <dbReference type="Proteomes" id="UP000324222"/>
    </source>
</evidence>
<gene>
    <name evidence="2" type="ORF">E2C01_068641</name>
</gene>
<name>A0A5B7I0M6_PORTR</name>
<feature type="region of interest" description="Disordered" evidence="1">
    <location>
        <begin position="1"/>
        <end position="28"/>
    </location>
</feature>
<accession>A0A5B7I0M6</accession>
<evidence type="ECO:0000256" key="1">
    <source>
        <dbReference type="SAM" id="MobiDB-lite"/>
    </source>
</evidence>
<organism evidence="2 3">
    <name type="scientific">Portunus trituberculatus</name>
    <name type="common">Swimming crab</name>
    <name type="synonym">Neptunus trituberculatus</name>
    <dbReference type="NCBI Taxonomy" id="210409"/>
    <lineage>
        <taxon>Eukaryota</taxon>
        <taxon>Metazoa</taxon>
        <taxon>Ecdysozoa</taxon>
        <taxon>Arthropoda</taxon>
        <taxon>Crustacea</taxon>
        <taxon>Multicrustacea</taxon>
        <taxon>Malacostraca</taxon>
        <taxon>Eumalacostraca</taxon>
        <taxon>Eucarida</taxon>
        <taxon>Decapoda</taxon>
        <taxon>Pleocyemata</taxon>
        <taxon>Brachyura</taxon>
        <taxon>Eubrachyura</taxon>
        <taxon>Portunoidea</taxon>
        <taxon>Portunidae</taxon>
        <taxon>Portuninae</taxon>
        <taxon>Portunus</taxon>
    </lineage>
</organism>
<proteinExistence type="predicted"/>
<sequence length="84" mass="8944">MSELKCHKVVEGQRSVDSAPVTQAGPPRASVHLAAARQRLLPPHIPTPVILIPTSPTRGPAPRIPVLWSPHRALCSPASASHLK</sequence>
<feature type="compositionally biased region" description="Basic and acidic residues" evidence="1">
    <location>
        <begin position="1"/>
        <end position="11"/>
    </location>
</feature>
<protein>
    <submittedName>
        <fullName evidence="2">Uncharacterized protein</fullName>
    </submittedName>
</protein>
<dbReference type="AlphaFoldDB" id="A0A5B7I0M6"/>
<dbReference type="Proteomes" id="UP000324222">
    <property type="component" value="Unassembled WGS sequence"/>
</dbReference>